<reference evidence="1 2" key="1">
    <citation type="submission" date="2023-08" db="EMBL/GenBank/DDBJ databases">
        <title>Black Yeasts Isolated from many extreme environments.</title>
        <authorList>
            <person name="Coleine C."/>
            <person name="Stajich J.E."/>
            <person name="Selbmann L."/>
        </authorList>
    </citation>
    <scope>NUCLEOTIDE SEQUENCE [LARGE SCALE GENOMIC DNA]</scope>
    <source>
        <strain evidence="1 2">CCFEE 6328</strain>
    </source>
</reference>
<protein>
    <submittedName>
        <fullName evidence="1">Uncharacterized protein</fullName>
    </submittedName>
</protein>
<keyword evidence="2" id="KW-1185">Reference proteome</keyword>
<gene>
    <name evidence="1" type="ORF">LTR69_006472</name>
</gene>
<evidence type="ECO:0000313" key="1">
    <source>
        <dbReference type="EMBL" id="KAK5059183.1"/>
    </source>
</evidence>
<dbReference type="Proteomes" id="UP001345691">
    <property type="component" value="Unassembled WGS sequence"/>
</dbReference>
<evidence type="ECO:0000313" key="2">
    <source>
        <dbReference type="Proteomes" id="UP001345691"/>
    </source>
</evidence>
<organism evidence="1 2">
    <name type="scientific">Exophiala sideris</name>
    <dbReference type="NCBI Taxonomy" id="1016849"/>
    <lineage>
        <taxon>Eukaryota</taxon>
        <taxon>Fungi</taxon>
        <taxon>Dikarya</taxon>
        <taxon>Ascomycota</taxon>
        <taxon>Pezizomycotina</taxon>
        <taxon>Eurotiomycetes</taxon>
        <taxon>Chaetothyriomycetidae</taxon>
        <taxon>Chaetothyriales</taxon>
        <taxon>Herpotrichiellaceae</taxon>
        <taxon>Exophiala</taxon>
    </lineage>
</organism>
<accession>A0ABR0J965</accession>
<dbReference type="EMBL" id="JAVRRF010000013">
    <property type="protein sequence ID" value="KAK5059183.1"/>
    <property type="molecule type" value="Genomic_DNA"/>
</dbReference>
<sequence>MLNGKSSVFVGGRPMIAESAPIGVFKNVWFAQEEEDQVTSEYQDDRDRRLDYELQQKVPELDRDYAKMLKKTGGDYFAVTGLTEN</sequence>
<name>A0ABR0J965_9EURO</name>
<comment type="caution">
    <text evidence="1">The sequence shown here is derived from an EMBL/GenBank/DDBJ whole genome shotgun (WGS) entry which is preliminary data.</text>
</comment>
<proteinExistence type="predicted"/>